<comment type="similarity">
    <text evidence="1">Belongs to the SRR1 family.</text>
</comment>
<dbReference type="AlphaFoldDB" id="A0AAV8WPD5"/>
<dbReference type="Proteomes" id="UP001162156">
    <property type="component" value="Unassembled WGS sequence"/>
</dbReference>
<dbReference type="InterPro" id="IPR012942">
    <property type="entry name" value="SRR1-like"/>
</dbReference>
<evidence type="ECO:0000256" key="1">
    <source>
        <dbReference type="ARBA" id="ARBA00009856"/>
    </source>
</evidence>
<dbReference type="PANTHER" id="PTHR28626:SF3">
    <property type="entry name" value="SRR1-LIKE PROTEIN"/>
    <property type="match status" value="1"/>
</dbReference>
<dbReference type="GO" id="GO:0005634">
    <property type="term" value="C:nucleus"/>
    <property type="evidence" value="ECO:0007669"/>
    <property type="project" value="TreeGrafter"/>
</dbReference>
<proteinExistence type="inferred from homology"/>
<dbReference type="Pfam" id="PF07985">
    <property type="entry name" value="SRR1"/>
    <property type="match status" value="1"/>
</dbReference>
<evidence type="ECO:0000313" key="4">
    <source>
        <dbReference type="Proteomes" id="UP001162156"/>
    </source>
</evidence>
<evidence type="ECO:0000259" key="2">
    <source>
        <dbReference type="Pfam" id="PF07985"/>
    </source>
</evidence>
<dbReference type="PANTHER" id="PTHR28626">
    <property type="entry name" value="SRR1-LIKE PROTEIN"/>
    <property type="match status" value="1"/>
</dbReference>
<organism evidence="3 4">
    <name type="scientific">Rhamnusium bicolor</name>
    <dbReference type="NCBI Taxonomy" id="1586634"/>
    <lineage>
        <taxon>Eukaryota</taxon>
        <taxon>Metazoa</taxon>
        <taxon>Ecdysozoa</taxon>
        <taxon>Arthropoda</taxon>
        <taxon>Hexapoda</taxon>
        <taxon>Insecta</taxon>
        <taxon>Pterygota</taxon>
        <taxon>Neoptera</taxon>
        <taxon>Endopterygota</taxon>
        <taxon>Coleoptera</taxon>
        <taxon>Polyphaga</taxon>
        <taxon>Cucujiformia</taxon>
        <taxon>Chrysomeloidea</taxon>
        <taxon>Cerambycidae</taxon>
        <taxon>Lepturinae</taxon>
        <taxon>Rhagiini</taxon>
        <taxon>Rhamnusium</taxon>
    </lineage>
</organism>
<dbReference type="EMBL" id="JANEYF010005385">
    <property type="protein sequence ID" value="KAJ8928388.1"/>
    <property type="molecule type" value="Genomic_DNA"/>
</dbReference>
<reference evidence="3" key="1">
    <citation type="journal article" date="2023" name="Insect Mol. Biol.">
        <title>Genome sequencing provides insights into the evolution of gene families encoding plant cell wall-degrading enzymes in longhorned beetles.</title>
        <authorList>
            <person name="Shin N.R."/>
            <person name="Okamura Y."/>
            <person name="Kirsch R."/>
            <person name="Pauchet Y."/>
        </authorList>
    </citation>
    <scope>NUCLEOTIDE SEQUENCE</scope>
    <source>
        <strain evidence="3">RBIC_L_NR</strain>
    </source>
</reference>
<dbReference type="GO" id="GO:0005737">
    <property type="term" value="C:cytoplasm"/>
    <property type="evidence" value="ECO:0007669"/>
    <property type="project" value="TreeGrafter"/>
</dbReference>
<sequence length="281" mass="32175">MSTVNLPNDSKLNSNDFKLVCYKRRGTKLKPKSIHQNPILQCADLPFVKEASIRRILEAKLELSTTDLFDSVNASLQEGLSSLENPILSEIICLGLGKIGECTIARYQFALLLCLKELYKVDVCVYDPIFKEDDQTILNHFNIKVLKDNLEGKYKIQDKKTTVFYLPHCPSQLSNNLLWANWGLDLNYCVIIANSFNKIIESCSTKTLKENSEYILKISPYVLELAVINSFKFYEVFNDTAIHVFPKLNLIAPDLWEFCPEPKYSDEDTEFVTNTLNKLLI</sequence>
<dbReference type="InterPro" id="IPR040044">
    <property type="entry name" value="SRR1L"/>
</dbReference>
<comment type="caution">
    <text evidence="3">The sequence shown here is derived from an EMBL/GenBank/DDBJ whole genome shotgun (WGS) entry which is preliminary data.</text>
</comment>
<name>A0AAV8WPD5_9CUCU</name>
<protein>
    <recommendedName>
        <fullName evidence="2">SRR1-like domain-containing protein</fullName>
    </recommendedName>
</protein>
<gene>
    <name evidence="3" type="ORF">NQ314_019053</name>
</gene>
<evidence type="ECO:0000313" key="3">
    <source>
        <dbReference type="EMBL" id="KAJ8928388.1"/>
    </source>
</evidence>
<accession>A0AAV8WPD5</accession>
<feature type="domain" description="SRR1-like" evidence="2">
    <location>
        <begin position="82"/>
        <end position="243"/>
    </location>
</feature>
<keyword evidence="4" id="KW-1185">Reference proteome</keyword>